<protein>
    <recommendedName>
        <fullName evidence="3">Peptidase E</fullName>
    </recommendedName>
</protein>
<dbReference type="Pfam" id="PF20420">
    <property type="entry name" value="DUF6702"/>
    <property type="match status" value="1"/>
</dbReference>
<accession>A0A172U2W7</accession>
<sequence>MVDKGTESFHPFYVSVTEINHNAKEKTLEVSCKIFADDLEAVLKQNYKTKVDLVSPQQHEQINKFIGDYITKHLSFIADGKPVKLTYVGFEKESESVYCYFEVDNLPTLKKLDVNNSILQDFNDTQINIMHVIVNGNRKSYKLDYPNKQASFAF</sequence>
<name>A0A172U2W7_9BACT</name>
<reference evidence="1 2" key="2">
    <citation type="journal article" date="2016" name="Int. J. Syst. Evol. Microbiol.">
        <title>Flavisolibacter tropicus sp. nov., isolated from tropical soil.</title>
        <authorList>
            <person name="Lee J.J."/>
            <person name="Kang M.S."/>
            <person name="Kim G.S."/>
            <person name="Lee C.S."/>
            <person name="Lim S."/>
            <person name="Lee J."/>
            <person name="Roh S.H."/>
            <person name="Kang H."/>
            <person name="Ha J.M."/>
            <person name="Bae S."/>
            <person name="Jung H.Y."/>
            <person name="Kim M.K."/>
        </authorList>
    </citation>
    <scope>NUCLEOTIDE SEQUENCE [LARGE SCALE GENOMIC DNA]</scope>
    <source>
        <strain evidence="1 2">LCS9</strain>
    </source>
</reference>
<dbReference type="STRING" id="1492898.SY85_22200"/>
<organism evidence="1 2">
    <name type="scientific">Flavisolibacter tropicus</name>
    <dbReference type="NCBI Taxonomy" id="1492898"/>
    <lineage>
        <taxon>Bacteria</taxon>
        <taxon>Pseudomonadati</taxon>
        <taxon>Bacteroidota</taxon>
        <taxon>Chitinophagia</taxon>
        <taxon>Chitinophagales</taxon>
        <taxon>Chitinophagaceae</taxon>
        <taxon>Flavisolibacter</taxon>
    </lineage>
</organism>
<reference evidence="2" key="1">
    <citation type="submission" date="2015-01" db="EMBL/GenBank/DDBJ databases">
        <title>Flavisolibacter sp./LCS9/ whole genome sequencing.</title>
        <authorList>
            <person name="Kim M.K."/>
            <person name="Srinivasan S."/>
            <person name="Lee J.-J."/>
        </authorList>
    </citation>
    <scope>NUCLEOTIDE SEQUENCE [LARGE SCALE GENOMIC DNA]</scope>
    <source>
        <strain evidence="2">LCS9</strain>
    </source>
</reference>
<proteinExistence type="predicted"/>
<keyword evidence="2" id="KW-1185">Reference proteome</keyword>
<dbReference type="Proteomes" id="UP000077177">
    <property type="component" value="Chromosome"/>
</dbReference>
<evidence type="ECO:0000313" key="2">
    <source>
        <dbReference type="Proteomes" id="UP000077177"/>
    </source>
</evidence>
<dbReference type="EMBL" id="CP011390">
    <property type="protein sequence ID" value="ANE53665.1"/>
    <property type="molecule type" value="Genomic_DNA"/>
</dbReference>
<evidence type="ECO:0008006" key="3">
    <source>
        <dbReference type="Google" id="ProtNLM"/>
    </source>
</evidence>
<dbReference type="InterPro" id="IPR046525">
    <property type="entry name" value="DUF6702"/>
</dbReference>
<dbReference type="PATRIC" id="fig|1492898.3.peg.4821"/>
<evidence type="ECO:0000313" key="1">
    <source>
        <dbReference type="EMBL" id="ANE53665.1"/>
    </source>
</evidence>
<dbReference type="AlphaFoldDB" id="A0A172U2W7"/>
<gene>
    <name evidence="1" type="ORF">SY85_22200</name>
</gene>
<dbReference type="KEGG" id="fla:SY85_22200"/>